<feature type="domain" description="RsdA/BaiN/AoA(So)-like Rossmann fold-like" evidence="4">
    <location>
        <begin position="4"/>
        <end position="401"/>
    </location>
</feature>
<dbReference type="Gene3D" id="1.10.8.260">
    <property type="entry name" value="HI0933 insert domain-like"/>
    <property type="match status" value="1"/>
</dbReference>
<dbReference type="OrthoDB" id="9773233at2"/>
<dbReference type="AlphaFoldDB" id="A0A2S7ILV3"/>
<dbReference type="InterPro" id="IPR055178">
    <property type="entry name" value="RsdA/BaiN/AoA(So)-like_dom"/>
</dbReference>
<keyword evidence="3" id="KW-0274">FAD</keyword>
<dbReference type="SUPFAM" id="SSF160996">
    <property type="entry name" value="HI0933 insert domain-like"/>
    <property type="match status" value="1"/>
</dbReference>
<dbReference type="InterPro" id="IPR004792">
    <property type="entry name" value="BaiN-like"/>
</dbReference>
<dbReference type="PANTHER" id="PTHR42887">
    <property type="entry name" value="OS12G0638800 PROTEIN"/>
    <property type="match status" value="1"/>
</dbReference>
<dbReference type="PRINTS" id="PR00368">
    <property type="entry name" value="FADPNR"/>
</dbReference>
<reference evidence="7" key="1">
    <citation type="submission" date="2018-02" db="EMBL/GenBank/DDBJ databases">
        <title>Genome sequencing of Solimonas sp. HR-BB.</title>
        <authorList>
            <person name="Lee Y."/>
            <person name="Jeon C.O."/>
        </authorList>
    </citation>
    <scope>NUCLEOTIDE SEQUENCE [LARGE SCALE GENOMIC DNA]</scope>
    <source>
        <strain evidence="7">HR-U</strain>
    </source>
</reference>
<name>A0A2S7ILV3_9BACT</name>
<evidence type="ECO:0000256" key="3">
    <source>
        <dbReference type="ARBA" id="ARBA00022827"/>
    </source>
</evidence>
<proteinExistence type="predicted"/>
<gene>
    <name evidence="6" type="ORF">C5O19_03100</name>
</gene>
<comment type="cofactor">
    <cofactor evidence="1">
        <name>FAD</name>
        <dbReference type="ChEBI" id="CHEBI:57692"/>
    </cofactor>
</comment>
<evidence type="ECO:0000259" key="5">
    <source>
        <dbReference type="Pfam" id="PF22780"/>
    </source>
</evidence>
<organism evidence="6 7">
    <name type="scientific">Siphonobacter curvatus</name>
    <dbReference type="NCBI Taxonomy" id="2094562"/>
    <lineage>
        <taxon>Bacteria</taxon>
        <taxon>Pseudomonadati</taxon>
        <taxon>Bacteroidota</taxon>
        <taxon>Cytophagia</taxon>
        <taxon>Cytophagales</taxon>
        <taxon>Cytophagaceae</taxon>
        <taxon>Siphonobacter</taxon>
    </lineage>
</organism>
<dbReference type="Gene3D" id="2.40.30.10">
    <property type="entry name" value="Translation factors"/>
    <property type="match status" value="1"/>
</dbReference>
<dbReference type="NCBIfam" id="TIGR00275">
    <property type="entry name" value="aminoacetone oxidase family FAD-binding enzyme"/>
    <property type="match status" value="1"/>
</dbReference>
<dbReference type="SUPFAM" id="SSF51905">
    <property type="entry name" value="FAD/NAD(P)-binding domain"/>
    <property type="match status" value="1"/>
</dbReference>
<dbReference type="InterPro" id="IPR036188">
    <property type="entry name" value="FAD/NAD-bd_sf"/>
</dbReference>
<dbReference type="PRINTS" id="PR00411">
    <property type="entry name" value="PNDRDTASEI"/>
</dbReference>
<comment type="caution">
    <text evidence="6">The sequence shown here is derived from an EMBL/GenBank/DDBJ whole genome shotgun (WGS) entry which is preliminary data.</text>
</comment>
<dbReference type="Proteomes" id="UP000239590">
    <property type="component" value="Unassembled WGS sequence"/>
</dbReference>
<dbReference type="InterPro" id="IPR057661">
    <property type="entry name" value="RsdA/BaiN/AoA(So)_Rossmann"/>
</dbReference>
<dbReference type="PANTHER" id="PTHR42887:SF2">
    <property type="entry name" value="OS12G0638800 PROTEIN"/>
    <property type="match status" value="1"/>
</dbReference>
<dbReference type="Pfam" id="PF03486">
    <property type="entry name" value="HI0933_like"/>
    <property type="match status" value="1"/>
</dbReference>
<dbReference type="EMBL" id="PTRA01000001">
    <property type="protein sequence ID" value="PQA58665.1"/>
    <property type="molecule type" value="Genomic_DNA"/>
</dbReference>
<feature type="domain" description="RsdA/BaiN/AoA(So)-like insert" evidence="5">
    <location>
        <begin position="188"/>
        <end position="348"/>
    </location>
</feature>
<evidence type="ECO:0000259" key="4">
    <source>
        <dbReference type="Pfam" id="PF03486"/>
    </source>
</evidence>
<protein>
    <submittedName>
        <fullName evidence="6">Aminoacetone oxidase family FAD-binding enzyme</fullName>
    </submittedName>
</protein>
<accession>A0A2S7ILV3</accession>
<evidence type="ECO:0000256" key="2">
    <source>
        <dbReference type="ARBA" id="ARBA00022630"/>
    </source>
</evidence>
<dbReference type="Pfam" id="PF22780">
    <property type="entry name" value="HI0933_like_1st"/>
    <property type="match status" value="1"/>
</dbReference>
<evidence type="ECO:0000256" key="1">
    <source>
        <dbReference type="ARBA" id="ARBA00001974"/>
    </source>
</evidence>
<keyword evidence="7" id="KW-1185">Reference proteome</keyword>
<sequence length="407" mass="44401">MKKTIAVIGGGAAGFFGAIAAAETYPQARVVLFEKGRNVLSKVRISGGGRCNVTNAAATVADLLKGYPRGAKFLKSLFPRFSNQHTIEWFEKRGVKLKTEADGRIFPTTDSSETIVRCLQQQAQQAGVELQLSTPIRQIRPVATGFELVGMDETLFTVDRVLVTTGGHPQLTGYQWLSELGLSILSPVPSLFTFNIPDSFTRELPGLSVSDTLVRLAGSKLQQEGPVLLTHWGLSGPAVLKLSAWAARELAETNYQFTSLVNWTNEKPEAARTSLEAFKKLNAGKFVATVAPFGIPNRLWRALLVENEIKDQVRWVDLNGKLFNRLLENLTNGTFQVQGKTTFKEEFVTCGGIALNQLHPQTLESKVIPGLYFAGEVLDIDGITGGYNFQAAWTTGWIAGQSIGQGL</sequence>
<dbReference type="InterPro" id="IPR023166">
    <property type="entry name" value="BaiN-like_dom_sf"/>
</dbReference>
<dbReference type="RefSeq" id="WP_104709859.1">
    <property type="nucleotide sequence ID" value="NZ_PTRA01000001.1"/>
</dbReference>
<dbReference type="Gene3D" id="3.50.50.60">
    <property type="entry name" value="FAD/NAD(P)-binding domain"/>
    <property type="match status" value="1"/>
</dbReference>
<keyword evidence="2" id="KW-0285">Flavoprotein</keyword>
<evidence type="ECO:0000313" key="6">
    <source>
        <dbReference type="EMBL" id="PQA58665.1"/>
    </source>
</evidence>
<evidence type="ECO:0000313" key="7">
    <source>
        <dbReference type="Proteomes" id="UP000239590"/>
    </source>
</evidence>